<dbReference type="RefSeq" id="WP_018625762.1">
    <property type="nucleotide sequence ID" value="NZ_CP140158.1"/>
</dbReference>
<dbReference type="InterPro" id="IPR003661">
    <property type="entry name" value="HisK_dim/P_dom"/>
</dbReference>
<keyword evidence="3" id="KW-0597">Phosphoprotein</keyword>
<dbReference type="PANTHER" id="PTHR42878">
    <property type="entry name" value="TWO-COMPONENT HISTIDINE KINASE"/>
    <property type="match status" value="1"/>
</dbReference>
<evidence type="ECO:0000256" key="2">
    <source>
        <dbReference type="ARBA" id="ARBA00012438"/>
    </source>
</evidence>
<dbReference type="CDD" id="cd00075">
    <property type="entry name" value="HATPase"/>
    <property type="match status" value="1"/>
</dbReference>
<evidence type="ECO:0000256" key="1">
    <source>
        <dbReference type="ARBA" id="ARBA00000085"/>
    </source>
</evidence>
<keyword evidence="7 11" id="KW-0067">ATP-binding</keyword>
<evidence type="ECO:0000313" key="11">
    <source>
        <dbReference type="EMBL" id="WQG84630.1"/>
    </source>
</evidence>
<dbReference type="PROSITE" id="PS50109">
    <property type="entry name" value="HIS_KIN"/>
    <property type="match status" value="1"/>
</dbReference>
<dbReference type="EMBL" id="CP140158">
    <property type="protein sequence ID" value="WQG84630.1"/>
    <property type="molecule type" value="Genomic_DNA"/>
</dbReference>
<evidence type="ECO:0000256" key="3">
    <source>
        <dbReference type="ARBA" id="ARBA00022553"/>
    </source>
</evidence>
<keyword evidence="8" id="KW-0902">Two-component regulatory system</keyword>
<dbReference type="SMART" id="SM00387">
    <property type="entry name" value="HATPase_c"/>
    <property type="match status" value="1"/>
</dbReference>
<dbReference type="Pfam" id="PF02518">
    <property type="entry name" value="HATPase_c"/>
    <property type="match status" value="1"/>
</dbReference>
<dbReference type="Gene3D" id="3.30.450.20">
    <property type="entry name" value="PAS domain"/>
    <property type="match status" value="1"/>
</dbReference>
<protein>
    <recommendedName>
        <fullName evidence="2">histidine kinase</fullName>
        <ecNumber evidence="2">2.7.13.3</ecNumber>
    </recommendedName>
</protein>
<feature type="transmembrane region" description="Helical" evidence="9">
    <location>
        <begin position="151"/>
        <end position="169"/>
    </location>
</feature>
<dbReference type="GO" id="GO:0005524">
    <property type="term" value="F:ATP binding"/>
    <property type="evidence" value="ECO:0007669"/>
    <property type="project" value="UniProtKB-KW"/>
</dbReference>
<reference evidence="11 12" key="1">
    <citation type="submission" date="2023-11" db="EMBL/GenBank/DDBJ databases">
        <title>MicrobeMod: A computational toolkit for identifying prokaryotic methylation and restriction-modification with nanopore sequencing.</title>
        <authorList>
            <person name="Crits-Christoph A."/>
            <person name="Kang S.C."/>
            <person name="Lee H."/>
            <person name="Ostrov N."/>
        </authorList>
    </citation>
    <scope>NUCLEOTIDE SEQUENCE [LARGE SCALE GENOMIC DNA]</scope>
    <source>
        <strain evidence="11 12">DSMZ 16071</strain>
    </source>
</reference>
<dbReference type="Pfam" id="PF00512">
    <property type="entry name" value="HisKA"/>
    <property type="match status" value="1"/>
</dbReference>
<keyword evidence="9" id="KW-0472">Membrane</keyword>
<keyword evidence="12" id="KW-1185">Reference proteome</keyword>
<dbReference type="Pfam" id="PF25323">
    <property type="entry name" value="6TM_PilS"/>
    <property type="match status" value="1"/>
</dbReference>
<feature type="transmembrane region" description="Helical" evidence="9">
    <location>
        <begin position="47"/>
        <end position="67"/>
    </location>
</feature>
<dbReference type="SUPFAM" id="SSF55874">
    <property type="entry name" value="ATPase domain of HSP90 chaperone/DNA topoisomerase II/histidine kinase"/>
    <property type="match status" value="1"/>
</dbReference>
<dbReference type="InterPro" id="IPR005467">
    <property type="entry name" value="His_kinase_dom"/>
</dbReference>
<dbReference type="InterPro" id="IPR003594">
    <property type="entry name" value="HATPase_dom"/>
</dbReference>
<gene>
    <name evidence="11" type="ORF">SR900_09165</name>
</gene>
<dbReference type="Proteomes" id="UP001324185">
    <property type="component" value="Chromosome"/>
</dbReference>
<evidence type="ECO:0000259" key="10">
    <source>
        <dbReference type="PROSITE" id="PS50109"/>
    </source>
</evidence>
<feature type="transmembrane region" description="Helical" evidence="9">
    <location>
        <begin position="123"/>
        <end position="139"/>
    </location>
</feature>
<evidence type="ECO:0000256" key="6">
    <source>
        <dbReference type="ARBA" id="ARBA00022777"/>
    </source>
</evidence>
<organism evidence="11 12">
    <name type="scientific">Kangiella aquimarina</name>
    <dbReference type="NCBI Taxonomy" id="261965"/>
    <lineage>
        <taxon>Bacteria</taxon>
        <taxon>Pseudomonadati</taxon>
        <taxon>Pseudomonadota</taxon>
        <taxon>Gammaproteobacteria</taxon>
        <taxon>Kangiellales</taxon>
        <taxon>Kangiellaceae</taxon>
        <taxon>Kangiella</taxon>
    </lineage>
</organism>
<dbReference type="InterPro" id="IPR036097">
    <property type="entry name" value="HisK_dim/P_sf"/>
</dbReference>
<dbReference type="Gene3D" id="3.30.565.10">
    <property type="entry name" value="Histidine kinase-like ATPase, C-terminal domain"/>
    <property type="match status" value="1"/>
</dbReference>
<proteinExistence type="predicted"/>
<feature type="transmembrane region" description="Helical" evidence="9">
    <location>
        <begin position="99"/>
        <end position="116"/>
    </location>
</feature>
<evidence type="ECO:0000256" key="8">
    <source>
        <dbReference type="ARBA" id="ARBA00023012"/>
    </source>
</evidence>
<dbReference type="PRINTS" id="PR00344">
    <property type="entry name" value="BCTRLSENSOR"/>
</dbReference>
<dbReference type="SMART" id="SM00388">
    <property type="entry name" value="HisKA"/>
    <property type="match status" value="1"/>
</dbReference>
<dbReference type="EC" id="2.7.13.3" evidence="2"/>
<evidence type="ECO:0000256" key="7">
    <source>
        <dbReference type="ARBA" id="ARBA00022840"/>
    </source>
</evidence>
<comment type="catalytic activity">
    <reaction evidence="1">
        <text>ATP + protein L-histidine = ADP + protein N-phospho-L-histidine.</text>
        <dbReference type="EC" id="2.7.13.3"/>
    </reaction>
</comment>
<keyword evidence="5" id="KW-0547">Nucleotide-binding</keyword>
<keyword evidence="4" id="KW-0808">Transferase</keyword>
<sequence>MFDNNKKIDFGWQFLRYYSVARLVIALLLFLLPFIAKSQGGLYDQDVYTTAAISYVILASLLLFLSFVEHQFHIQAYSQPFTDILMLSLLAYAGQSDSAGYIVLMALVAIFALLLVRNRLGMLYGILVSVGLVLVYRFREGEFDQTFFSEVSLQIAGILVVTLLGNILARRLTYYEEETAEQQRSIAHMHRLNSQIIEKMNRGIIVVDDQNRIRHINQTAWYGLGLPDTPIGKPLAAITDDLDYQLKRTNRTSHEGLPFRATSTGPQLLPRFIPLNTNEMTLILLDNYSDVIKKAQQLKLASLGQLTASIAHEIRNPLSAINQSIQMLLESVSENPQEQQLMEIIERQSKRINEIIDNIQKVSKRKPPERQILVLDRFLPSFIKEYQQGLQETATITTEGVEPGLKVAFDQSQLKQVLSNLFDNALKYSHLNTNQYQLHLAAGRDPLSGDLFLDVIDEGVGVSMEEKDKIFEPFYTTHHSGTGLGLYISKELCEANQARLDCIPVAFGGACFRISFDTSSFMIDAELAEQLADIESEDAINLESTTPKEDRRR</sequence>
<dbReference type="Gene3D" id="1.10.287.130">
    <property type="match status" value="1"/>
</dbReference>
<accession>A0ABZ0X248</accession>
<feature type="domain" description="Histidine kinase" evidence="10">
    <location>
        <begin position="309"/>
        <end position="520"/>
    </location>
</feature>
<evidence type="ECO:0000256" key="9">
    <source>
        <dbReference type="SAM" id="Phobius"/>
    </source>
</evidence>
<name>A0ABZ0X248_9GAMM</name>
<evidence type="ECO:0000313" key="12">
    <source>
        <dbReference type="Proteomes" id="UP001324185"/>
    </source>
</evidence>
<dbReference type="CDD" id="cd00082">
    <property type="entry name" value="HisKA"/>
    <property type="match status" value="1"/>
</dbReference>
<dbReference type="PANTHER" id="PTHR42878:SF7">
    <property type="entry name" value="SENSOR HISTIDINE KINASE GLRK"/>
    <property type="match status" value="1"/>
</dbReference>
<dbReference type="InterPro" id="IPR004358">
    <property type="entry name" value="Sig_transdc_His_kin-like_C"/>
</dbReference>
<keyword evidence="9" id="KW-1133">Transmembrane helix</keyword>
<evidence type="ECO:0000256" key="4">
    <source>
        <dbReference type="ARBA" id="ARBA00022679"/>
    </source>
</evidence>
<dbReference type="InterPro" id="IPR050351">
    <property type="entry name" value="BphY/WalK/GraS-like"/>
</dbReference>
<keyword evidence="6" id="KW-0418">Kinase</keyword>
<feature type="transmembrane region" description="Helical" evidence="9">
    <location>
        <begin position="15"/>
        <end position="35"/>
    </location>
</feature>
<dbReference type="InterPro" id="IPR036890">
    <property type="entry name" value="HATPase_C_sf"/>
</dbReference>
<evidence type="ECO:0000256" key="5">
    <source>
        <dbReference type="ARBA" id="ARBA00022741"/>
    </source>
</evidence>
<keyword evidence="9" id="KW-0812">Transmembrane</keyword>
<dbReference type="SUPFAM" id="SSF47384">
    <property type="entry name" value="Homodimeric domain of signal transducing histidine kinase"/>
    <property type="match status" value="1"/>
</dbReference>